<organism evidence="1 2">
    <name type="scientific">Pseudobowmanella zhangzhouensis</name>
    <dbReference type="NCBI Taxonomy" id="1537679"/>
    <lineage>
        <taxon>Bacteria</taxon>
        <taxon>Pseudomonadati</taxon>
        <taxon>Pseudomonadota</taxon>
        <taxon>Gammaproteobacteria</taxon>
        <taxon>Alteromonadales</taxon>
        <taxon>Alteromonadaceae</taxon>
    </lineage>
</organism>
<dbReference type="RefSeq" id="WP_131259143.1">
    <property type="nucleotide sequence ID" value="NZ_JBHSUS010000001.1"/>
</dbReference>
<sequence length="66" mass="7805">MKGLFTWFGKADIDGMKQDASSPISNIALKHPELFYQIVIISKIWEDERRKYIPWLEKVRYSPATF</sequence>
<evidence type="ECO:0000313" key="1">
    <source>
        <dbReference type="EMBL" id="MFC6439041.1"/>
    </source>
</evidence>
<proteinExistence type="predicted"/>
<protein>
    <submittedName>
        <fullName evidence="1">Uncharacterized protein</fullName>
    </submittedName>
</protein>
<evidence type="ECO:0000313" key="2">
    <source>
        <dbReference type="Proteomes" id="UP001596364"/>
    </source>
</evidence>
<dbReference type="EMBL" id="JBHSUS010000001">
    <property type="protein sequence ID" value="MFC6439041.1"/>
    <property type="molecule type" value="Genomic_DNA"/>
</dbReference>
<dbReference type="Proteomes" id="UP001596364">
    <property type="component" value="Unassembled WGS sequence"/>
</dbReference>
<gene>
    <name evidence="1" type="ORF">ACFP85_02595</name>
</gene>
<accession>A0ABW1XGZ4</accession>
<keyword evidence="2" id="KW-1185">Reference proteome</keyword>
<reference evidence="2" key="1">
    <citation type="journal article" date="2019" name="Int. J. Syst. Evol. Microbiol.">
        <title>The Global Catalogue of Microorganisms (GCM) 10K type strain sequencing project: providing services to taxonomists for standard genome sequencing and annotation.</title>
        <authorList>
            <consortium name="The Broad Institute Genomics Platform"/>
            <consortium name="The Broad Institute Genome Sequencing Center for Infectious Disease"/>
            <person name="Wu L."/>
            <person name="Ma J."/>
        </authorList>
    </citation>
    <scope>NUCLEOTIDE SEQUENCE [LARGE SCALE GENOMIC DNA]</scope>
    <source>
        <strain evidence="2">CGMCC 1.16031</strain>
    </source>
</reference>
<comment type="caution">
    <text evidence="1">The sequence shown here is derived from an EMBL/GenBank/DDBJ whole genome shotgun (WGS) entry which is preliminary data.</text>
</comment>
<name>A0ABW1XGZ4_9ALTE</name>